<proteinExistence type="predicted"/>
<dbReference type="PROSITE" id="PS51186">
    <property type="entry name" value="GNAT"/>
    <property type="match status" value="1"/>
</dbReference>
<organism evidence="2">
    <name type="scientific">Mediterraneibacter gnavus</name>
    <name type="common">Ruminococcus gnavus</name>
    <dbReference type="NCBI Taxonomy" id="33038"/>
    <lineage>
        <taxon>Bacteria</taxon>
        <taxon>Bacillati</taxon>
        <taxon>Bacillota</taxon>
        <taxon>Clostridia</taxon>
        <taxon>Lachnospirales</taxon>
        <taxon>Lachnospiraceae</taxon>
        <taxon>Mediterraneibacter</taxon>
    </lineage>
</organism>
<dbReference type="Pfam" id="PF00583">
    <property type="entry name" value="Acetyltransf_1"/>
    <property type="match status" value="1"/>
</dbReference>
<evidence type="ECO:0000313" key="2">
    <source>
        <dbReference type="EMBL" id="VYT99673.1"/>
    </source>
</evidence>
<dbReference type="AlphaFoldDB" id="A0A6N3B9C0"/>
<protein>
    <submittedName>
        <fullName evidence="2">FR47-like protein</fullName>
    </submittedName>
</protein>
<gene>
    <name evidence="2" type="ORF">RGLFYP19_01160</name>
</gene>
<evidence type="ECO:0000259" key="1">
    <source>
        <dbReference type="PROSITE" id="PS51186"/>
    </source>
</evidence>
<reference evidence="2" key="1">
    <citation type="submission" date="2019-11" db="EMBL/GenBank/DDBJ databases">
        <authorList>
            <person name="Feng L."/>
        </authorList>
    </citation>
    <scope>NUCLEOTIDE SEQUENCE</scope>
    <source>
        <strain evidence="2">RgnavusLFYP19</strain>
    </source>
</reference>
<dbReference type="InterPro" id="IPR016181">
    <property type="entry name" value="Acyl_CoA_acyltransferase"/>
</dbReference>
<sequence>MQYLKAEPVYHTFLLSDLECYGFEHEFQQVYMQEKEGICEGVVLRYYNNLILSEFIEKPECKKIAELVTSEITTVMGKGENVEQVMRCVDRKWEIIYNTLYVHQNMKSLEKKGGEIRRAEKKDIERIYEFLMTFPEMRALYAEKGMIENRICGKEGFHIIMEKEGEIIAHGNSAATTDQTCMMGGICVAQDMRKKGYAKEILHTLCEEIRRQGKIPCIFSPEKEQYSIFEELGFEKYGRWGIAKV</sequence>
<dbReference type="EMBL" id="CACRUK010000015">
    <property type="protein sequence ID" value="VYT99673.1"/>
    <property type="molecule type" value="Genomic_DNA"/>
</dbReference>
<feature type="domain" description="N-acetyltransferase" evidence="1">
    <location>
        <begin position="114"/>
        <end position="245"/>
    </location>
</feature>
<dbReference type="CDD" id="cd04301">
    <property type="entry name" value="NAT_SF"/>
    <property type="match status" value="1"/>
</dbReference>
<accession>A0A6N3B9C0</accession>
<dbReference type="InterPro" id="IPR000182">
    <property type="entry name" value="GNAT_dom"/>
</dbReference>
<dbReference type="RefSeq" id="WP_055168553.1">
    <property type="nucleotide sequence ID" value="NZ_AP031447.1"/>
</dbReference>
<name>A0A6N3B9C0_MEDGN</name>
<dbReference type="SUPFAM" id="SSF55729">
    <property type="entry name" value="Acyl-CoA N-acyltransferases (Nat)"/>
    <property type="match status" value="1"/>
</dbReference>
<dbReference type="Gene3D" id="3.40.630.30">
    <property type="match status" value="1"/>
</dbReference>
<dbReference type="GO" id="GO:0016747">
    <property type="term" value="F:acyltransferase activity, transferring groups other than amino-acyl groups"/>
    <property type="evidence" value="ECO:0007669"/>
    <property type="project" value="InterPro"/>
</dbReference>